<dbReference type="EMBL" id="CP017641">
    <property type="protein sequence ID" value="APZ94844.1"/>
    <property type="molecule type" value="Genomic_DNA"/>
</dbReference>
<reference evidence="2 3" key="1">
    <citation type="journal article" date="2016" name="Front. Microbiol.">
        <title>Fuerstia marisgermanicae gen. nov., sp. nov., an Unusual Member of the Phylum Planctomycetes from the German Wadden Sea.</title>
        <authorList>
            <person name="Kohn T."/>
            <person name="Heuer A."/>
            <person name="Jogler M."/>
            <person name="Vollmers J."/>
            <person name="Boedeker C."/>
            <person name="Bunk B."/>
            <person name="Rast P."/>
            <person name="Borchert D."/>
            <person name="Glockner I."/>
            <person name="Freese H.M."/>
            <person name="Klenk H.P."/>
            <person name="Overmann J."/>
            <person name="Kaster A.K."/>
            <person name="Rohde M."/>
            <person name="Wiegand S."/>
            <person name="Jogler C."/>
        </authorList>
    </citation>
    <scope>NUCLEOTIDE SEQUENCE [LARGE SCALE GENOMIC DNA]</scope>
    <source>
        <strain evidence="2 3">NH11</strain>
    </source>
</reference>
<proteinExistence type="predicted"/>
<gene>
    <name evidence="2" type="ORF">Fuma_04494</name>
</gene>
<evidence type="ECO:0000313" key="3">
    <source>
        <dbReference type="Proteomes" id="UP000187735"/>
    </source>
</evidence>
<keyword evidence="3" id="KW-1185">Reference proteome</keyword>
<feature type="region of interest" description="Disordered" evidence="1">
    <location>
        <begin position="208"/>
        <end position="234"/>
    </location>
</feature>
<dbReference type="AlphaFoldDB" id="A0A1P8WLA3"/>
<evidence type="ECO:0000256" key="1">
    <source>
        <dbReference type="SAM" id="MobiDB-lite"/>
    </source>
</evidence>
<name>A0A1P8WLA3_9PLAN</name>
<accession>A0A1P8WLA3</accession>
<protein>
    <submittedName>
        <fullName evidence="2">Uncharacterized protein</fullName>
    </submittedName>
</protein>
<dbReference type="Proteomes" id="UP000187735">
    <property type="component" value="Chromosome"/>
</dbReference>
<sequence length="366" mass="38410">MGGGTVECQNAVFCILSLPSLPSVRVPAMGKFKPFLFGALLGAGTAVCALQFHVVQSNEGFRVIPRTPQPSLGLAYADVRNWSAETWADRPELVRALVAHGSTDLVASTVAGSVVDSVSAESSTLDQLRGFLNETAAGVQPNDSSGLITIPDRVPSPDDVGEMFQLRFPDDAKRNALGRSAALEPSTTATDIARRDLPSIDEVFGTGAGGFSPIEKPSTVPQPIAPPSNPVTSNEFDPASEADALESLLFGAGETEGESVDGGASDADAGFGVFEEITSALENRAEETVKRATSGLQQEADRALADSTNSMDRFVRSQIEQSVPESVSGMFSEDSPLKPLADKAIESANLPPAIQAIRNGFDPFIE</sequence>
<evidence type="ECO:0000313" key="2">
    <source>
        <dbReference type="EMBL" id="APZ94844.1"/>
    </source>
</evidence>
<organism evidence="2 3">
    <name type="scientific">Fuerstiella marisgermanici</name>
    <dbReference type="NCBI Taxonomy" id="1891926"/>
    <lineage>
        <taxon>Bacteria</taxon>
        <taxon>Pseudomonadati</taxon>
        <taxon>Planctomycetota</taxon>
        <taxon>Planctomycetia</taxon>
        <taxon>Planctomycetales</taxon>
        <taxon>Planctomycetaceae</taxon>
        <taxon>Fuerstiella</taxon>
    </lineage>
</organism>
<dbReference type="KEGG" id="fmr:Fuma_04494"/>